<feature type="region of interest" description="Disordered" evidence="1">
    <location>
        <begin position="1"/>
        <end position="56"/>
    </location>
</feature>
<name>A0AAV7MPK2_PLEWA</name>
<feature type="compositionally biased region" description="Basic and acidic residues" evidence="1">
    <location>
        <begin position="14"/>
        <end position="33"/>
    </location>
</feature>
<evidence type="ECO:0000313" key="2">
    <source>
        <dbReference type="EMBL" id="KAJ1105262.1"/>
    </source>
</evidence>
<comment type="caution">
    <text evidence="2">The sequence shown here is derived from an EMBL/GenBank/DDBJ whole genome shotgun (WGS) entry which is preliminary data.</text>
</comment>
<proteinExistence type="predicted"/>
<dbReference type="EMBL" id="JANPWB010000013">
    <property type="protein sequence ID" value="KAJ1105262.1"/>
    <property type="molecule type" value="Genomic_DNA"/>
</dbReference>
<reference evidence="2" key="1">
    <citation type="journal article" date="2022" name="bioRxiv">
        <title>Sequencing and chromosome-scale assembly of the giantPleurodeles waltlgenome.</title>
        <authorList>
            <person name="Brown T."/>
            <person name="Elewa A."/>
            <person name="Iarovenko S."/>
            <person name="Subramanian E."/>
            <person name="Araus A.J."/>
            <person name="Petzold A."/>
            <person name="Susuki M."/>
            <person name="Suzuki K.-i.T."/>
            <person name="Hayashi T."/>
            <person name="Toyoda A."/>
            <person name="Oliveira C."/>
            <person name="Osipova E."/>
            <person name="Leigh N.D."/>
            <person name="Simon A."/>
            <person name="Yun M.H."/>
        </authorList>
    </citation>
    <scope>NUCLEOTIDE SEQUENCE</scope>
    <source>
        <strain evidence="2">20211129_DDA</strain>
        <tissue evidence="2">Liver</tissue>
    </source>
</reference>
<gene>
    <name evidence="2" type="ORF">NDU88_002670</name>
</gene>
<sequence length="169" mass="19292">MRKRCVENGTENLIGRERGSAPPRPCERGERTGEALSRAKQQEGEQQQPAGERREEACIPESRCRWVLPVPGAAAAFAGDLHPRALPQEIFLSRAKGGFCILPVTWRTHRFSKQDRSSGWLLDEREKDQKAEFPGFRGHVQEKRNRSHTVLSQELSCNLLMEIKYEIIK</sequence>
<accession>A0AAV7MPK2</accession>
<dbReference type="Proteomes" id="UP001066276">
    <property type="component" value="Chromosome 9"/>
</dbReference>
<keyword evidence="3" id="KW-1185">Reference proteome</keyword>
<evidence type="ECO:0000256" key="1">
    <source>
        <dbReference type="SAM" id="MobiDB-lite"/>
    </source>
</evidence>
<organism evidence="2 3">
    <name type="scientific">Pleurodeles waltl</name>
    <name type="common">Iberian ribbed newt</name>
    <dbReference type="NCBI Taxonomy" id="8319"/>
    <lineage>
        <taxon>Eukaryota</taxon>
        <taxon>Metazoa</taxon>
        <taxon>Chordata</taxon>
        <taxon>Craniata</taxon>
        <taxon>Vertebrata</taxon>
        <taxon>Euteleostomi</taxon>
        <taxon>Amphibia</taxon>
        <taxon>Batrachia</taxon>
        <taxon>Caudata</taxon>
        <taxon>Salamandroidea</taxon>
        <taxon>Salamandridae</taxon>
        <taxon>Pleurodelinae</taxon>
        <taxon>Pleurodeles</taxon>
    </lineage>
</organism>
<evidence type="ECO:0000313" key="3">
    <source>
        <dbReference type="Proteomes" id="UP001066276"/>
    </source>
</evidence>
<protein>
    <submittedName>
        <fullName evidence="2">Uncharacterized protein</fullName>
    </submittedName>
</protein>
<dbReference type="AlphaFoldDB" id="A0AAV7MPK2"/>